<dbReference type="Pfam" id="PF13411">
    <property type="entry name" value="MerR_1"/>
    <property type="match status" value="1"/>
</dbReference>
<dbReference type="InterPro" id="IPR003759">
    <property type="entry name" value="Cbl-bd_cap"/>
</dbReference>
<dbReference type="InterPro" id="IPR036724">
    <property type="entry name" value="Cobalamin-bd_sf"/>
</dbReference>
<keyword evidence="1" id="KW-0238">DNA-binding</keyword>
<sequence length="392" mass="41677">MNDSAGTEPPETPGAAMTSGAVARRLGVSPTTLRSWDRRYGLGPAVRPQGRHRRWAPQDIAMLEHMCRLTAGGIPPAEAARLVKSSRRADTGNVLAAAPATGTVPATRSAPSTGNDSSEEPDGALPSAGPGAPPADGPPPARRRHRNASTALPLGHVRQECRGLARAAVRLDAHEVQNRLNALVGEHGLVPVWEEVMVPTLRAVGRKWELSDDRYVEVEHLLSWHISTTLRSVPLLRPRTVPLLDSSPVLLACMADEQHTLPLEALNAALGEQGMPTRMLGAAVPAEVLVAAVRRTGPAAVVLWSQARCTAGEAVARRIAAMEWGPAGARRRALVLPSGPGWGRTALTGFGRCNSLQDAVTLLGTPRDTADARTSARPHPRAVRERKKEGTR</sequence>
<feature type="region of interest" description="Disordered" evidence="2">
    <location>
        <begin position="1"/>
        <end position="30"/>
    </location>
</feature>
<dbReference type="PANTHER" id="PTHR30204">
    <property type="entry name" value="REDOX-CYCLING DRUG-SENSING TRANSCRIPTIONAL ACTIVATOR SOXR"/>
    <property type="match status" value="1"/>
</dbReference>
<dbReference type="SMART" id="SM00422">
    <property type="entry name" value="HTH_MERR"/>
    <property type="match status" value="1"/>
</dbReference>
<keyword evidence="5" id="KW-1185">Reference proteome</keyword>
<dbReference type="Proteomes" id="UP001551176">
    <property type="component" value="Unassembled WGS sequence"/>
</dbReference>
<dbReference type="SUPFAM" id="SSF46955">
    <property type="entry name" value="Putative DNA-binding domain"/>
    <property type="match status" value="1"/>
</dbReference>
<evidence type="ECO:0000313" key="5">
    <source>
        <dbReference type="Proteomes" id="UP001551176"/>
    </source>
</evidence>
<feature type="domain" description="HTH merR-type" evidence="3">
    <location>
        <begin position="16"/>
        <end position="85"/>
    </location>
</feature>
<organism evidence="4 5">
    <name type="scientific">Streptomyces atriruber</name>
    <dbReference type="NCBI Taxonomy" id="545121"/>
    <lineage>
        <taxon>Bacteria</taxon>
        <taxon>Bacillati</taxon>
        <taxon>Actinomycetota</taxon>
        <taxon>Actinomycetes</taxon>
        <taxon>Kitasatosporales</taxon>
        <taxon>Streptomycetaceae</taxon>
        <taxon>Streptomyces</taxon>
    </lineage>
</organism>
<evidence type="ECO:0000259" key="3">
    <source>
        <dbReference type="PROSITE" id="PS50937"/>
    </source>
</evidence>
<dbReference type="PANTHER" id="PTHR30204:SF97">
    <property type="entry name" value="MERR FAMILY REGULATORY PROTEIN"/>
    <property type="match status" value="1"/>
</dbReference>
<comment type="caution">
    <text evidence="4">The sequence shown here is derived from an EMBL/GenBank/DDBJ whole genome shotgun (WGS) entry which is preliminary data.</text>
</comment>
<dbReference type="Gene3D" id="1.10.1240.10">
    <property type="entry name" value="Methionine synthase domain"/>
    <property type="match status" value="1"/>
</dbReference>
<reference evidence="4 5" key="1">
    <citation type="submission" date="2024-06" db="EMBL/GenBank/DDBJ databases">
        <title>The Natural Products Discovery Center: Release of the First 8490 Sequenced Strains for Exploring Actinobacteria Biosynthetic Diversity.</title>
        <authorList>
            <person name="Kalkreuter E."/>
            <person name="Kautsar S.A."/>
            <person name="Yang D."/>
            <person name="Bader C.D."/>
            <person name="Teijaro C.N."/>
            <person name="Fluegel L."/>
            <person name="Davis C.M."/>
            <person name="Simpson J.R."/>
            <person name="Lauterbach L."/>
            <person name="Steele A.D."/>
            <person name="Gui C."/>
            <person name="Meng S."/>
            <person name="Li G."/>
            <person name="Viehrig K."/>
            <person name="Ye F."/>
            <person name="Su P."/>
            <person name="Kiefer A.F."/>
            <person name="Nichols A."/>
            <person name="Cepeda A.J."/>
            <person name="Yan W."/>
            <person name="Fan B."/>
            <person name="Jiang Y."/>
            <person name="Adhikari A."/>
            <person name="Zheng C.-J."/>
            <person name="Schuster L."/>
            <person name="Cowan T.M."/>
            <person name="Smanski M.J."/>
            <person name="Chevrette M.G."/>
            <person name="De Carvalho L.P.S."/>
            <person name="Shen B."/>
        </authorList>
    </citation>
    <scope>NUCLEOTIDE SEQUENCE [LARGE SCALE GENOMIC DNA]</scope>
    <source>
        <strain evidence="4 5">NPDC046838</strain>
    </source>
</reference>
<dbReference type="CDD" id="cd01104">
    <property type="entry name" value="HTH_MlrA-CarA"/>
    <property type="match status" value="1"/>
</dbReference>
<evidence type="ECO:0000313" key="4">
    <source>
        <dbReference type="EMBL" id="MEU6819791.1"/>
    </source>
</evidence>
<feature type="compositionally biased region" description="Low complexity" evidence="2">
    <location>
        <begin position="96"/>
        <end position="107"/>
    </location>
</feature>
<dbReference type="InterPro" id="IPR036594">
    <property type="entry name" value="Meth_synthase_dom"/>
</dbReference>
<dbReference type="SUPFAM" id="SSF52242">
    <property type="entry name" value="Cobalamin (vitamin B12)-binding domain"/>
    <property type="match status" value="1"/>
</dbReference>
<gene>
    <name evidence="4" type="ORF">ABZ921_04110</name>
</gene>
<name>A0ABV3BFQ0_9ACTN</name>
<dbReference type="InterPro" id="IPR047057">
    <property type="entry name" value="MerR_fam"/>
</dbReference>
<feature type="region of interest" description="Disordered" evidence="2">
    <location>
        <begin position="93"/>
        <end position="150"/>
    </location>
</feature>
<dbReference type="Gene3D" id="3.40.50.280">
    <property type="entry name" value="Cobalamin-binding domain"/>
    <property type="match status" value="1"/>
</dbReference>
<dbReference type="Gene3D" id="1.10.1660.10">
    <property type="match status" value="1"/>
</dbReference>
<dbReference type="EMBL" id="JBEYXV010000001">
    <property type="protein sequence ID" value="MEU6819791.1"/>
    <property type="molecule type" value="Genomic_DNA"/>
</dbReference>
<evidence type="ECO:0000256" key="2">
    <source>
        <dbReference type="SAM" id="MobiDB-lite"/>
    </source>
</evidence>
<accession>A0ABV3BFQ0</accession>
<feature type="region of interest" description="Disordered" evidence="2">
    <location>
        <begin position="364"/>
        <end position="392"/>
    </location>
</feature>
<proteinExistence type="predicted"/>
<feature type="compositionally biased region" description="Basic and acidic residues" evidence="2">
    <location>
        <begin position="382"/>
        <end position="392"/>
    </location>
</feature>
<dbReference type="RefSeq" id="WP_359344490.1">
    <property type="nucleotide sequence ID" value="NZ_JBEYXV010000001.1"/>
</dbReference>
<protein>
    <submittedName>
        <fullName evidence="4">MerR family transcriptional regulator</fullName>
    </submittedName>
</protein>
<dbReference type="InterPro" id="IPR000551">
    <property type="entry name" value="MerR-type_HTH_dom"/>
</dbReference>
<evidence type="ECO:0000256" key="1">
    <source>
        <dbReference type="ARBA" id="ARBA00023125"/>
    </source>
</evidence>
<feature type="compositionally biased region" description="Pro residues" evidence="2">
    <location>
        <begin position="131"/>
        <end position="140"/>
    </location>
</feature>
<dbReference type="PROSITE" id="PS50937">
    <property type="entry name" value="HTH_MERR_2"/>
    <property type="match status" value="1"/>
</dbReference>
<dbReference type="Pfam" id="PF02607">
    <property type="entry name" value="B12-binding_2"/>
    <property type="match status" value="1"/>
</dbReference>
<dbReference type="InterPro" id="IPR009061">
    <property type="entry name" value="DNA-bd_dom_put_sf"/>
</dbReference>